<feature type="region of interest" description="Disordered" evidence="1">
    <location>
        <begin position="179"/>
        <end position="310"/>
    </location>
</feature>
<evidence type="ECO:0000313" key="3">
    <source>
        <dbReference type="Proteomes" id="UP000799766"/>
    </source>
</evidence>
<feature type="region of interest" description="Disordered" evidence="1">
    <location>
        <begin position="533"/>
        <end position="557"/>
    </location>
</feature>
<organism evidence="2 3">
    <name type="scientific">Lineolata rhizophorae</name>
    <dbReference type="NCBI Taxonomy" id="578093"/>
    <lineage>
        <taxon>Eukaryota</taxon>
        <taxon>Fungi</taxon>
        <taxon>Dikarya</taxon>
        <taxon>Ascomycota</taxon>
        <taxon>Pezizomycotina</taxon>
        <taxon>Dothideomycetes</taxon>
        <taxon>Dothideomycetes incertae sedis</taxon>
        <taxon>Lineolatales</taxon>
        <taxon>Lineolataceae</taxon>
        <taxon>Lineolata</taxon>
    </lineage>
</organism>
<feature type="region of interest" description="Disordered" evidence="1">
    <location>
        <begin position="345"/>
        <end position="418"/>
    </location>
</feature>
<protein>
    <submittedName>
        <fullName evidence="2">Mus7/MMS22 family-domain-containing protein</fullName>
    </submittedName>
</protein>
<feature type="compositionally biased region" description="Basic and acidic residues" evidence="1">
    <location>
        <begin position="472"/>
        <end position="490"/>
    </location>
</feature>
<feature type="compositionally biased region" description="Low complexity" evidence="1">
    <location>
        <begin position="661"/>
        <end position="682"/>
    </location>
</feature>
<proteinExistence type="predicted"/>
<feature type="region of interest" description="Disordered" evidence="1">
    <location>
        <begin position="721"/>
        <end position="740"/>
    </location>
</feature>
<dbReference type="GO" id="GO:0031297">
    <property type="term" value="P:replication fork processing"/>
    <property type="evidence" value="ECO:0007669"/>
    <property type="project" value="InterPro"/>
</dbReference>
<dbReference type="InterPro" id="IPR019021">
    <property type="entry name" value="Mms22"/>
</dbReference>
<feature type="compositionally biased region" description="Basic and acidic residues" evidence="1">
    <location>
        <begin position="625"/>
        <end position="634"/>
    </location>
</feature>
<accession>A0A6A6PAW7</accession>
<feature type="region of interest" description="Disordered" evidence="1">
    <location>
        <begin position="587"/>
        <end position="635"/>
    </location>
</feature>
<dbReference type="OrthoDB" id="2386201at2759"/>
<dbReference type="Pfam" id="PF09462">
    <property type="entry name" value="Mus7"/>
    <property type="match status" value="1"/>
</dbReference>
<evidence type="ECO:0000313" key="2">
    <source>
        <dbReference type="EMBL" id="KAF2460563.1"/>
    </source>
</evidence>
<dbReference type="GO" id="GO:0005634">
    <property type="term" value="C:nucleus"/>
    <property type="evidence" value="ECO:0007669"/>
    <property type="project" value="InterPro"/>
</dbReference>
<name>A0A6A6PAW7_9PEZI</name>
<feature type="compositionally biased region" description="Polar residues" evidence="1">
    <location>
        <begin position="51"/>
        <end position="61"/>
    </location>
</feature>
<feature type="region of interest" description="Disordered" evidence="1">
    <location>
        <begin position="1"/>
        <end position="68"/>
    </location>
</feature>
<reference evidence="2" key="1">
    <citation type="journal article" date="2020" name="Stud. Mycol.">
        <title>101 Dothideomycetes genomes: a test case for predicting lifestyles and emergence of pathogens.</title>
        <authorList>
            <person name="Haridas S."/>
            <person name="Albert R."/>
            <person name="Binder M."/>
            <person name="Bloem J."/>
            <person name="Labutti K."/>
            <person name="Salamov A."/>
            <person name="Andreopoulos B."/>
            <person name="Baker S."/>
            <person name="Barry K."/>
            <person name="Bills G."/>
            <person name="Bluhm B."/>
            <person name="Cannon C."/>
            <person name="Castanera R."/>
            <person name="Culley D."/>
            <person name="Daum C."/>
            <person name="Ezra D."/>
            <person name="Gonzalez J."/>
            <person name="Henrissat B."/>
            <person name="Kuo A."/>
            <person name="Liang C."/>
            <person name="Lipzen A."/>
            <person name="Lutzoni F."/>
            <person name="Magnuson J."/>
            <person name="Mondo S."/>
            <person name="Nolan M."/>
            <person name="Ohm R."/>
            <person name="Pangilinan J."/>
            <person name="Park H.-J."/>
            <person name="Ramirez L."/>
            <person name="Alfaro M."/>
            <person name="Sun H."/>
            <person name="Tritt A."/>
            <person name="Yoshinaga Y."/>
            <person name="Zwiers L.-H."/>
            <person name="Turgeon B."/>
            <person name="Goodwin S."/>
            <person name="Spatafora J."/>
            <person name="Crous P."/>
            <person name="Grigoriev I."/>
        </authorList>
    </citation>
    <scope>NUCLEOTIDE SEQUENCE</scope>
    <source>
        <strain evidence="2">ATCC 16933</strain>
    </source>
</reference>
<feature type="compositionally biased region" description="Polar residues" evidence="1">
    <location>
        <begin position="587"/>
        <end position="616"/>
    </location>
</feature>
<dbReference type="EMBL" id="MU001673">
    <property type="protein sequence ID" value="KAF2460563.1"/>
    <property type="molecule type" value="Genomic_DNA"/>
</dbReference>
<dbReference type="Proteomes" id="UP000799766">
    <property type="component" value="Unassembled WGS sequence"/>
</dbReference>
<dbReference type="PANTHER" id="PTHR28122">
    <property type="entry name" value="E3 UBIQUITIN-PROTEIN LIGASE SUBSTRATE RECEPTOR MMS22"/>
    <property type="match status" value="1"/>
</dbReference>
<evidence type="ECO:0000256" key="1">
    <source>
        <dbReference type="SAM" id="MobiDB-lite"/>
    </source>
</evidence>
<dbReference type="GO" id="GO:0035361">
    <property type="term" value="C:Cul8-RING ubiquitin ligase complex"/>
    <property type="evidence" value="ECO:0007669"/>
    <property type="project" value="TreeGrafter"/>
</dbReference>
<feature type="compositionally biased region" description="Polar residues" evidence="1">
    <location>
        <begin position="851"/>
        <end position="862"/>
    </location>
</feature>
<feature type="region of interest" description="Disordered" evidence="1">
    <location>
        <begin position="434"/>
        <end position="503"/>
    </location>
</feature>
<feature type="compositionally biased region" description="Polar residues" evidence="1">
    <location>
        <begin position="94"/>
        <end position="108"/>
    </location>
</feature>
<gene>
    <name evidence="2" type="ORF">BDY21DRAFT_335776</name>
</gene>
<feature type="region of interest" description="Disordered" evidence="1">
    <location>
        <begin position="790"/>
        <end position="863"/>
    </location>
</feature>
<feature type="compositionally biased region" description="Polar residues" evidence="1">
    <location>
        <begin position="802"/>
        <end position="816"/>
    </location>
</feature>
<feature type="compositionally biased region" description="Polar residues" evidence="1">
    <location>
        <begin position="401"/>
        <end position="410"/>
    </location>
</feature>
<dbReference type="PANTHER" id="PTHR28122:SF1">
    <property type="entry name" value="E3 UBIQUITIN-PROTEIN LIGASE SUBSTRATE RECEPTOR MMS22"/>
    <property type="match status" value="1"/>
</dbReference>
<keyword evidence="3" id="KW-1185">Reference proteome</keyword>
<sequence length="2133" mass="240146">MKVSGWRKRPNWRELGVVQDSEDEEELDVHSTNSEGVKDAHDSTFEDVQIPAQSANDSFASGESERPKYPCSLVPVFIDPRFQKPHAPDEDQESQTAAQTVSPTTPTVDDSIYLNVGSNNEAASPLPISENELLVEDGTVVLAIEPGTRRSLRQRKAIQLHPYLIENEKYRRDLRARGIRPITLQRQTHREPSPEYATDSERSSQSQNVASASLAAPEPPKSSPPLSDLLETLSPSEGGHMQARPTEDDEELPDLASLLSSRPQKFVKNGSKRRRTERTYIAKRPGPVGRIAESPQSKHRKHQSPITGVFPEGNFDILSPAMSTPTFPINEQFVQPAVGGIGPSSVILPTPATSSEANRPNAEVVETPEPPQASSTKRRIFSVLSSSDVDSPPPAHCSPSMDLTESTSGSGEDEQELQRVKRRMRGVLPASWLKLDQQTRENGGKSRFAATREKSAETSFPQPGLARKVQRRRDLERSHSPHLFDQDLERISNGPGLSPQRSISEIHLTPSPEEQVSNSGINGFDVGRRHMNPLLDLTSQSPPQATRDPAVKSFRIRQSKLKPVVGNLGTSNRRRWTRDIYLDRNDSASTSRQPFRRTTSEISEGATSSDQFSPDNTGGLVSDRSTPENDKDDLVCGYELSPVSIAGSDSFIGSSFRDPSRYASCSPTSSSRRPVRSRVSNSAGVSDVPSANNLTSLYGCRTKRQPKRPKVRQTRLNPMVKSFHDHNPNRHGTSGGYKTISKKPAESFTRAGNRELRDGQLEFPETEFDTNHRKTAFRRDLARIDTLSREGNYHDPFIGDTGSPNENPVSWSTTTRDITKPRVPPSKAFSRNVEPPAHSAPKRHAKRPSDPNASRTYRPQSNHLDHTISVADIHTNNCPAPFNEVDNFVPFALEYSSSFDIFPLDPETHFHQDSFIGSGRLHDAFTERDLDALPSFMNITIRGKAYRWGPWTDEVCSEMAEIFQIVMDSVQGTIASDPSVLGSRGSESYLSLNVALNYIASYLTFLDPIDRTSFVLSFGRLLRETGGRILGFAVGSHSQYQLRIALSLTVLSCQVLSISKHPCVDNEKRKNVEALLMDLARFLVASLNYCGFHDMRSFLHGNRSRYNGYTTIRPSNFAIDGVVTLACILQHAAVPQGSIMDLQAEIQLSLVRDATEVRQFERVWHDTFVVLPFLEIDTHGRVDVGRRFRITAENWDAIREILDRLFKFHDNQRNRRDYGLNGYIRACFSRCHRLIDNWGWHSCYGVMKTIFDFFARNRLAPLRNEESRGSPDFLDSLHRDPAVAVLAGDRAFHIFLKILASSLRASRQKLPEKQITRLVWRFIPNHGRYHPRDQDMRQVDLDAFRNHHDLLATLFWASPPPCRPRLSLFRDLVDHISSHREVCRLNIRTWTSLAKFLVSEGEGDSSLQPLADWFRDIVFGTIAQFRQARTEAEHQFEISKGQNGAQVSQTVLEAVINGNQRPALASLADALRGLGNVLKVAKRTESSTFLLENSNMVQSFKLFDGRANTATSVILEALGAISDAIDRLTRTPTESRSLKIVQDEDSQDYGEWPDITDLEFPGEEPSSPSVGMMFLHDPLYSLLSNCFGAESAPEDRLLIKSVDVWSHFAGHLINVKSKKWTDFVDPFSPSSWHELRETEHKRKYTPYFIAAMLEADVELHEGFTTFVLTSWLISLVERESLLKFQHKLTTAVLNAYPSHPILQNLPFTKDENAARYDISANDVHNRRLMTISTILSNMRRSIEGVASEKPRRLSERREQYRSLLRSLMSKMKENFGELQQHSAAQGTYVGFVQTVVQFMQQYTADICAVDKFFTDSAAFPLPADDPTYVVGKLKSYELKLQDSRSAKQLMVYLQNLSERAAIDNQQKYLVRQLHAAMVDPTGGSEFGRHALREVFLQSVLPSYAELCIESPAGWIFALPMLQASACIFDELKYDLDVANHSSVQAWLLSITVTLDVLRRAAELLIDHPGLLEQSSVLRVLWLIFEIVRAVAMPLDFFRLRNIQSEEAAQRVEFFRSFSLFAAEIVLGHGDALAPSTYGDFDNVETPYESLRQYCTQELRQAARENWVKRGDNYFVRRGNMDRRVEVDLDQSEEEQRRLIAKIEEFHGVLGQTFTFGGSVPGRFSELPLGDLFL</sequence>
<feature type="region of interest" description="Disordered" evidence="1">
    <location>
        <begin position="657"/>
        <end position="695"/>
    </location>
</feature>
<dbReference type="GO" id="GO:0000724">
    <property type="term" value="P:double-strand break repair via homologous recombination"/>
    <property type="evidence" value="ECO:0007669"/>
    <property type="project" value="TreeGrafter"/>
</dbReference>
<feature type="region of interest" description="Disordered" evidence="1">
    <location>
        <begin position="81"/>
        <end position="112"/>
    </location>
</feature>
<feature type="compositionally biased region" description="Basic residues" evidence="1">
    <location>
        <begin position="1"/>
        <end position="10"/>
    </location>
</feature>
<feature type="compositionally biased region" description="Basic and acidic residues" evidence="1">
    <location>
        <begin position="437"/>
        <end position="456"/>
    </location>
</feature>